<dbReference type="GO" id="GO:0005737">
    <property type="term" value="C:cytoplasm"/>
    <property type="evidence" value="ECO:0007669"/>
    <property type="project" value="UniProtKB-SubCell"/>
</dbReference>
<name>A0A0F7SFP9_PHARH</name>
<organism evidence="8">
    <name type="scientific">Phaffia rhodozyma</name>
    <name type="common">Yeast</name>
    <name type="synonym">Xanthophyllomyces dendrorhous</name>
    <dbReference type="NCBI Taxonomy" id="264483"/>
    <lineage>
        <taxon>Eukaryota</taxon>
        <taxon>Fungi</taxon>
        <taxon>Dikarya</taxon>
        <taxon>Basidiomycota</taxon>
        <taxon>Agaricomycotina</taxon>
        <taxon>Tremellomycetes</taxon>
        <taxon>Cystofilobasidiales</taxon>
        <taxon>Mrakiaceae</taxon>
        <taxon>Phaffia</taxon>
    </lineage>
</organism>
<dbReference type="EMBL" id="LN483249">
    <property type="protein sequence ID" value="CDZ97661.1"/>
    <property type="molecule type" value="Genomic_DNA"/>
</dbReference>
<dbReference type="InterPro" id="IPR052094">
    <property type="entry name" value="Pre-mRNA-splicing_ERAD"/>
</dbReference>
<dbReference type="PANTHER" id="PTHR44313:SF1">
    <property type="entry name" value="DNAJ HOMOLOG SUBFAMILY C MEMBER 17"/>
    <property type="match status" value="1"/>
</dbReference>
<evidence type="ECO:0000256" key="1">
    <source>
        <dbReference type="ARBA" id="ARBA00004123"/>
    </source>
</evidence>
<dbReference type="SMART" id="SM00271">
    <property type="entry name" value="DnaJ"/>
    <property type="match status" value="1"/>
</dbReference>
<protein>
    <submittedName>
        <fullName evidence="8">Molecular chaperone (DnaJ superfamily)</fullName>
    </submittedName>
</protein>
<evidence type="ECO:0000313" key="8">
    <source>
        <dbReference type="EMBL" id="CDZ97661.1"/>
    </source>
</evidence>
<feature type="region of interest" description="Disordered" evidence="6">
    <location>
        <begin position="154"/>
        <end position="187"/>
    </location>
</feature>
<accession>A0A0F7SFP9</accession>
<evidence type="ECO:0000256" key="5">
    <source>
        <dbReference type="ARBA" id="ARBA00023242"/>
    </source>
</evidence>
<reference evidence="8" key="1">
    <citation type="submission" date="2014-08" db="EMBL/GenBank/DDBJ databases">
        <authorList>
            <person name="Sharma Rahul"/>
            <person name="Thines Marco"/>
        </authorList>
    </citation>
    <scope>NUCLEOTIDE SEQUENCE</scope>
</reference>
<keyword evidence="4" id="KW-0143">Chaperone</keyword>
<evidence type="ECO:0000256" key="6">
    <source>
        <dbReference type="SAM" id="MobiDB-lite"/>
    </source>
</evidence>
<dbReference type="GO" id="GO:0005681">
    <property type="term" value="C:spliceosomal complex"/>
    <property type="evidence" value="ECO:0007669"/>
    <property type="project" value="TreeGrafter"/>
</dbReference>
<sequence length="413" mass="45648">MDDEANLNPYVQLELSHTATEKDIKSAYRKKSLKCHPDRNPDNPEAAHQFHLLSLAQALLLDGPKRAALDVKLEATRKRAEKMAGLESRKRNMVQDLVAKEEAFKRSRLDLAAQSRQKAQEASVQSEGRKLREAAEAARLAALDDTLRLRRETEAERTRLDRESERAKGKSRADFTHSSSRGGKQVDEIERTLTLTFPLPQYASSTSSPSALSAFLSESYGSLANVVLRPPRIAKKSSKSSKSSATLTSSEPSEQVTAMVVFPSDNLAGCWALMEDGKRKRTARLEGIKIKWGLGQEPDWVERLGSSLLSSSNGKTDTDRLKVVDESSAEPRTELGQTYPSTFAYTPAPAPARPSTMPSFGFDPAEAFIPSSGISPPDAKGSVDYENATLLRMRQAERERLEREIREAEGEDD</sequence>
<dbReference type="SUPFAM" id="SSF46565">
    <property type="entry name" value="Chaperone J-domain"/>
    <property type="match status" value="1"/>
</dbReference>
<proteinExistence type="predicted"/>
<dbReference type="PROSITE" id="PS50076">
    <property type="entry name" value="DNAJ_2"/>
    <property type="match status" value="1"/>
</dbReference>
<dbReference type="GO" id="GO:0000390">
    <property type="term" value="P:spliceosomal complex disassembly"/>
    <property type="evidence" value="ECO:0007669"/>
    <property type="project" value="TreeGrafter"/>
</dbReference>
<dbReference type="PRINTS" id="PR00625">
    <property type="entry name" value="JDOMAIN"/>
</dbReference>
<evidence type="ECO:0000259" key="7">
    <source>
        <dbReference type="PROSITE" id="PS50076"/>
    </source>
</evidence>
<dbReference type="InterPro" id="IPR036869">
    <property type="entry name" value="J_dom_sf"/>
</dbReference>
<dbReference type="AlphaFoldDB" id="A0A0F7SFP9"/>
<feature type="compositionally biased region" description="Low complexity" evidence="6">
    <location>
        <begin position="240"/>
        <end position="250"/>
    </location>
</feature>
<feature type="compositionally biased region" description="Basic and acidic residues" evidence="6">
    <location>
        <begin position="154"/>
        <end position="175"/>
    </location>
</feature>
<keyword evidence="3" id="KW-0963">Cytoplasm</keyword>
<dbReference type="InterPro" id="IPR001623">
    <property type="entry name" value="DnaJ_domain"/>
</dbReference>
<evidence type="ECO:0000256" key="3">
    <source>
        <dbReference type="ARBA" id="ARBA00022490"/>
    </source>
</evidence>
<dbReference type="PANTHER" id="PTHR44313">
    <property type="entry name" value="DNAJ HOMOLOG SUBFAMILY C MEMBER 17"/>
    <property type="match status" value="1"/>
</dbReference>
<dbReference type="CDD" id="cd06257">
    <property type="entry name" value="DnaJ"/>
    <property type="match status" value="1"/>
</dbReference>
<feature type="domain" description="J" evidence="7">
    <location>
        <begin position="8"/>
        <end position="73"/>
    </location>
</feature>
<evidence type="ECO:0000256" key="4">
    <source>
        <dbReference type="ARBA" id="ARBA00023186"/>
    </source>
</evidence>
<keyword evidence="5" id="KW-0539">Nucleus</keyword>
<feature type="region of interest" description="Disordered" evidence="6">
    <location>
        <begin position="234"/>
        <end position="254"/>
    </location>
</feature>
<evidence type="ECO:0000256" key="2">
    <source>
        <dbReference type="ARBA" id="ARBA00004496"/>
    </source>
</evidence>
<dbReference type="Gene3D" id="1.10.287.110">
    <property type="entry name" value="DnaJ domain"/>
    <property type="match status" value="1"/>
</dbReference>
<feature type="region of interest" description="Disordered" evidence="6">
    <location>
        <begin position="339"/>
        <end position="382"/>
    </location>
</feature>
<dbReference type="Pfam" id="PF00226">
    <property type="entry name" value="DnaJ"/>
    <property type="match status" value="1"/>
</dbReference>
<comment type="subcellular location">
    <subcellularLocation>
        <location evidence="2">Cytoplasm</location>
    </subcellularLocation>
    <subcellularLocation>
        <location evidence="1">Nucleus</location>
    </subcellularLocation>
</comment>